<keyword evidence="1" id="KW-0482">Metalloprotease</keyword>
<dbReference type="STRING" id="504800.SAMN04488085_112116"/>
<dbReference type="Proteomes" id="UP000199152">
    <property type="component" value="Unassembled WGS sequence"/>
</dbReference>
<evidence type="ECO:0000313" key="1">
    <source>
        <dbReference type="EMBL" id="SFL50989.1"/>
    </source>
</evidence>
<name>A0A1I4I9B7_9ACTN</name>
<dbReference type="RefSeq" id="WP_143087218.1">
    <property type="nucleotide sequence ID" value="NZ_FOSW01000012.1"/>
</dbReference>
<proteinExistence type="predicted"/>
<dbReference type="AlphaFoldDB" id="A0A1I4I9B7"/>
<accession>A0A1I4I9B7</accession>
<dbReference type="EMBL" id="FOSW01000012">
    <property type="protein sequence ID" value="SFL50989.1"/>
    <property type="molecule type" value="Genomic_DNA"/>
</dbReference>
<dbReference type="PROSITE" id="PS51257">
    <property type="entry name" value="PROKAR_LIPOPROTEIN"/>
    <property type="match status" value="1"/>
</dbReference>
<evidence type="ECO:0000313" key="2">
    <source>
        <dbReference type="Proteomes" id="UP000199152"/>
    </source>
</evidence>
<dbReference type="OrthoDB" id="5168289at2"/>
<keyword evidence="1" id="KW-0378">Hydrolase</keyword>
<reference evidence="1 2" key="1">
    <citation type="submission" date="2016-10" db="EMBL/GenBank/DDBJ databases">
        <authorList>
            <person name="de Groot N.N."/>
        </authorList>
    </citation>
    <scope>NUCLEOTIDE SEQUENCE [LARGE SCALE GENOMIC DNA]</scope>
    <source>
        <strain evidence="1 2">DSM 45317</strain>
    </source>
</reference>
<organism evidence="1 2">
    <name type="scientific">Geodermatophilus ruber</name>
    <dbReference type="NCBI Taxonomy" id="504800"/>
    <lineage>
        <taxon>Bacteria</taxon>
        <taxon>Bacillati</taxon>
        <taxon>Actinomycetota</taxon>
        <taxon>Actinomycetes</taxon>
        <taxon>Geodermatophilales</taxon>
        <taxon>Geodermatophilaceae</taxon>
        <taxon>Geodermatophilus</taxon>
    </lineage>
</organism>
<gene>
    <name evidence="1" type="ORF">SAMN04488085_112116</name>
</gene>
<keyword evidence="1" id="KW-0645">Protease</keyword>
<dbReference type="GO" id="GO:0006508">
    <property type="term" value="P:proteolysis"/>
    <property type="evidence" value="ECO:0007669"/>
    <property type="project" value="UniProtKB-KW"/>
</dbReference>
<dbReference type="InParanoid" id="A0A1I4I9B7"/>
<dbReference type="GO" id="GO:0008237">
    <property type="term" value="F:metallopeptidase activity"/>
    <property type="evidence" value="ECO:0007669"/>
    <property type="project" value="UniProtKB-KW"/>
</dbReference>
<sequence length="470" mass="49803">MNRLQLRRAVVGLVAAVALLVLSGCSVVVDRPSQLPGAPDDAGPDQVSIVGADDGPVDVSARNALADLETFWAEQLPAVFGVVLEPLAGGYFSVDPGAVDPGEYPQGLSCGVDPLEVQGNAFYCRPAQSPNADSISYDRAFLGELAHGYGRFIPALVMAHEFGHAVQARVGAPRTSIAVETQADCLAGAWTAWVATGEAGHTRILEPELDQLLRGYLLLRDPVGTGTDTREAHGSYFDRVSAFQEGFDGGAAPCRDRFGPDRAYTQSEFASDGDFRAGGNAPFGTIEQIVDQSLPVFWERAFTEELGARFRAPEIESFTGRAPACAAADADLVYCPPGDVDGAPNGLVAYDERELIRPAYEQLGDFAVVTAVAIPYARAAREQLGLATDDEAALRSAVCLTGWYGSQVADGTIPGVVISPGDLDESVQFLLEYGNDPQVLPDVELSGFQLVDLFRSGYLEGPRACGIGVR</sequence>
<keyword evidence="2" id="KW-1185">Reference proteome</keyword>
<protein>
    <submittedName>
        <fullName evidence="1">Predicted metalloprotease</fullName>
    </submittedName>
</protein>